<feature type="non-terminal residue" evidence="2">
    <location>
        <position position="207"/>
    </location>
</feature>
<dbReference type="AlphaFoldDB" id="A0A381QQN5"/>
<gene>
    <name evidence="2" type="ORF">METZ01_LOCUS33061</name>
</gene>
<dbReference type="InterPro" id="IPR006222">
    <property type="entry name" value="GCVT_N"/>
</dbReference>
<dbReference type="PANTHER" id="PTHR43757">
    <property type="entry name" value="AMINOMETHYLTRANSFERASE"/>
    <property type="match status" value="1"/>
</dbReference>
<dbReference type="InterPro" id="IPR028896">
    <property type="entry name" value="GcvT/YgfZ/DmdA"/>
</dbReference>
<accession>A0A381QQN5</accession>
<name>A0A381QQN5_9ZZZZ</name>
<dbReference type="GO" id="GO:0005829">
    <property type="term" value="C:cytosol"/>
    <property type="evidence" value="ECO:0007669"/>
    <property type="project" value="TreeGrafter"/>
</dbReference>
<dbReference type="PANTHER" id="PTHR43757:SF2">
    <property type="entry name" value="AMINOMETHYLTRANSFERASE, MITOCHONDRIAL"/>
    <property type="match status" value="1"/>
</dbReference>
<feature type="domain" description="GCVT N-terminal" evidence="1">
    <location>
        <begin position="73"/>
        <end position="207"/>
    </location>
</feature>
<evidence type="ECO:0000259" key="1">
    <source>
        <dbReference type="Pfam" id="PF01571"/>
    </source>
</evidence>
<organism evidence="2">
    <name type="scientific">marine metagenome</name>
    <dbReference type="NCBI Taxonomy" id="408172"/>
    <lineage>
        <taxon>unclassified sequences</taxon>
        <taxon>metagenomes</taxon>
        <taxon>ecological metagenomes</taxon>
    </lineage>
</organism>
<dbReference type="Pfam" id="PF01571">
    <property type="entry name" value="GCV_T"/>
    <property type="match status" value="1"/>
</dbReference>
<sequence>MSIHFTSVDQSDRQVPYNLRQSGETPVEMLIFTRVRKSPYWHLSVEAGCWRATIYNRIYHPFGYVKPENGGPMVEYDAIKNHVTMWDVAVERQIMVKGPESESFVDYVITRDATEIKPMSAKYVVLCNNKGGVLNDPVLLRISKDEFWFSLADSDVGMYLQGVNSDNKFDVEIEEIDVCPIQIQGPKSLALMKDLVGGQVNLEKLPF</sequence>
<dbReference type="SUPFAM" id="SSF103025">
    <property type="entry name" value="Folate-binding domain"/>
    <property type="match status" value="1"/>
</dbReference>
<reference evidence="2" key="1">
    <citation type="submission" date="2018-05" db="EMBL/GenBank/DDBJ databases">
        <authorList>
            <person name="Lanie J.A."/>
            <person name="Ng W.-L."/>
            <person name="Kazmierczak K.M."/>
            <person name="Andrzejewski T.M."/>
            <person name="Davidsen T.M."/>
            <person name="Wayne K.J."/>
            <person name="Tettelin H."/>
            <person name="Glass J.I."/>
            <person name="Rusch D."/>
            <person name="Podicherti R."/>
            <person name="Tsui H.-C.T."/>
            <person name="Winkler M.E."/>
        </authorList>
    </citation>
    <scope>NUCLEOTIDE SEQUENCE</scope>
</reference>
<dbReference type="InterPro" id="IPR027266">
    <property type="entry name" value="TrmE/GcvT-like"/>
</dbReference>
<evidence type="ECO:0000313" key="2">
    <source>
        <dbReference type="EMBL" id="SUZ80207.1"/>
    </source>
</evidence>
<dbReference type="Gene3D" id="3.30.1360.120">
    <property type="entry name" value="Probable tRNA modification gtpase trme, domain 1"/>
    <property type="match status" value="1"/>
</dbReference>
<proteinExistence type="predicted"/>
<dbReference type="EMBL" id="UINC01001418">
    <property type="protein sequence ID" value="SUZ80207.1"/>
    <property type="molecule type" value="Genomic_DNA"/>
</dbReference>
<protein>
    <recommendedName>
        <fullName evidence="1">GCVT N-terminal domain-containing protein</fullName>
    </recommendedName>
</protein>